<dbReference type="STRING" id="690879.TSACC_21983"/>
<dbReference type="InParanoid" id="A0A146GAG1"/>
<dbReference type="Proteomes" id="UP000076023">
    <property type="component" value="Unassembled WGS sequence"/>
</dbReference>
<dbReference type="AlphaFoldDB" id="A0A146GAG1"/>
<evidence type="ECO:0000256" key="1">
    <source>
        <dbReference type="ARBA" id="ARBA00008769"/>
    </source>
</evidence>
<organism evidence="3 4">
    <name type="scientific">Terrimicrobium sacchariphilum</name>
    <dbReference type="NCBI Taxonomy" id="690879"/>
    <lineage>
        <taxon>Bacteria</taxon>
        <taxon>Pseudomonadati</taxon>
        <taxon>Verrucomicrobiota</taxon>
        <taxon>Terrimicrobiia</taxon>
        <taxon>Terrimicrobiales</taxon>
        <taxon>Terrimicrobiaceae</taxon>
        <taxon>Terrimicrobium</taxon>
    </lineage>
</organism>
<dbReference type="InterPro" id="IPR052932">
    <property type="entry name" value="OprB_Porin"/>
</dbReference>
<protein>
    <submittedName>
        <fullName evidence="3">Porin</fullName>
    </submittedName>
</protein>
<sequence>MTLFTATAGSDTSTSLKNPPFWDIPAWVNQEFGTMKDAGVKPFITYFGVFQGNPIGGLDQSAAWSQELTFGATLDLEKLLKVPGASMVISGADAAGSNISDDIGNIFTASQAYVTPTMMFYELYWQQSFLDNALQFRLGRITAGDTFATLPAFGLQVNGGINGNPLTVFLNSEFTASPNATWGAYAKYTPTSDTYVSAGIYQATERLGLTAYHGLDFSIRSGDGILLLGEVGWTPTLGQSPVPSGKDAKSVTPSVSSAPSGLPGTYVAGLYYSNLPEDEFLGDGTQQNSYGFYALAQQMIWRNPANPNISFSLWGGATGNPQPEIATMPVMGFAGAIWQGLIPGRDQDQTLFSFLVGGWSSDYADAYATLGFGRPTTESVLEWSYLIQLTPNLTVQPDIQYVLRPGGTGNIGDALILGVQVGASF</sequence>
<dbReference type="PANTHER" id="PTHR37944">
    <property type="entry name" value="PORIN B"/>
    <property type="match status" value="1"/>
</dbReference>
<evidence type="ECO:0000313" key="4">
    <source>
        <dbReference type="Proteomes" id="UP000076023"/>
    </source>
</evidence>
<comment type="similarity">
    <text evidence="1 2">Belongs to the OprB family.</text>
</comment>
<proteinExistence type="inferred from homology"/>
<name>A0A146GAG1_TERSA</name>
<dbReference type="RefSeq" id="WP_075079287.1">
    <property type="nucleotide sequence ID" value="NZ_BDCO01000002.1"/>
</dbReference>
<keyword evidence="4" id="KW-1185">Reference proteome</keyword>
<dbReference type="EMBL" id="BDCO01000002">
    <property type="protein sequence ID" value="GAT33566.1"/>
    <property type="molecule type" value="Genomic_DNA"/>
</dbReference>
<dbReference type="GO" id="GO:0008643">
    <property type="term" value="P:carbohydrate transport"/>
    <property type="evidence" value="ECO:0007669"/>
    <property type="project" value="InterPro"/>
</dbReference>
<dbReference type="PANTHER" id="PTHR37944:SF1">
    <property type="entry name" value="PORIN B"/>
    <property type="match status" value="1"/>
</dbReference>
<gene>
    <name evidence="3" type="ORF">TSACC_21983</name>
</gene>
<dbReference type="Pfam" id="PF04966">
    <property type="entry name" value="OprB"/>
    <property type="match status" value="1"/>
</dbReference>
<comment type="caution">
    <text evidence="3">The sequence shown here is derived from an EMBL/GenBank/DDBJ whole genome shotgun (WGS) entry which is preliminary data.</text>
</comment>
<dbReference type="InterPro" id="IPR038673">
    <property type="entry name" value="OprB_sf"/>
</dbReference>
<evidence type="ECO:0000313" key="3">
    <source>
        <dbReference type="EMBL" id="GAT33566.1"/>
    </source>
</evidence>
<accession>A0A146GAG1</accession>
<dbReference type="InterPro" id="IPR007049">
    <property type="entry name" value="Carb-sel_porin_OprB"/>
</dbReference>
<dbReference type="GO" id="GO:0015288">
    <property type="term" value="F:porin activity"/>
    <property type="evidence" value="ECO:0007669"/>
    <property type="project" value="InterPro"/>
</dbReference>
<reference evidence="4" key="1">
    <citation type="journal article" date="2017" name="Genome Announc.">
        <title>Draft Genome Sequence of Terrimicrobium sacchariphilum NM-5T, a Facultative Anaerobic Soil Bacterium of the Class Spartobacteria.</title>
        <authorList>
            <person name="Qiu Y.L."/>
            <person name="Tourlousse D.M."/>
            <person name="Matsuura N."/>
            <person name="Ohashi A."/>
            <person name="Sekiguchi Y."/>
        </authorList>
    </citation>
    <scope>NUCLEOTIDE SEQUENCE [LARGE SCALE GENOMIC DNA]</scope>
    <source>
        <strain evidence="4">NM-5</strain>
    </source>
</reference>
<dbReference type="Gene3D" id="2.40.160.180">
    <property type="entry name" value="Carbohydrate-selective porin OprB"/>
    <property type="match status" value="1"/>
</dbReference>
<dbReference type="GO" id="GO:0016020">
    <property type="term" value="C:membrane"/>
    <property type="evidence" value="ECO:0007669"/>
    <property type="project" value="InterPro"/>
</dbReference>
<evidence type="ECO:0000256" key="2">
    <source>
        <dbReference type="RuleBase" id="RU363072"/>
    </source>
</evidence>